<dbReference type="PROSITE" id="PS51311">
    <property type="entry name" value="SCGB"/>
    <property type="match status" value="1"/>
</dbReference>
<evidence type="ECO:0000313" key="3">
    <source>
        <dbReference type="Proteomes" id="UP000271098"/>
    </source>
</evidence>
<dbReference type="EMBL" id="UYRT01091160">
    <property type="protein sequence ID" value="VDN36836.1"/>
    <property type="molecule type" value="Genomic_DNA"/>
</dbReference>
<dbReference type="Proteomes" id="UP000271098">
    <property type="component" value="Unassembled WGS sequence"/>
</dbReference>
<dbReference type="InterPro" id="IPR035985">
    <property type="entry name" value="Ubiquitin-activating_enz"/>
</dbReference>
<dbReference type="AlphaFoldDB" id="A0A3P7R0Y7"/>
<dbReference type="GO" id="GO:0008641">
    <property type="term" value="F:ubiquitin-like modifier activating enzyme activity"/>
    <property type="evidence" value="ECO:0007669"/>
    <property type="project" value="InterPro"/>
</dbReference>
<dbReference type="InterPro" id="IPR000594">
    <property type="entry name" value="ThiF_NAD_FAD-bd"/>
</dbReference>
<gene>
    <name evidence="2" type="ORF">GPUH_LOCUS20795</name>
</gene>
<protein>
    <recommendedName>
        <fullName evidence="1">THIF-type NAD/FAD binding fold domain-containing protein</fullName>
    </recommendedName>
</protein>
<dbReference type="InterPro" id="IPR016126">
    <property type="entry name" value="Secretoglobin"/>
</dbReference>
<dbReference type="SUPFAM" id="SSF69572">
    <property type="entry name" value="Activating enzymes of the ubiquitin-like proteins"/>
    <property type="match status" value="1"/>
</dbReference>
<dbReference type="Pfam" id="PF00899">
    <property type="entry name" value="ThiF"/>
    <property type="match status" value="1"/>
</dbReference>
<feature type="domain" description="THIF-type NAD/FAD binding fold" evidence="1">
    <location>
        <begin position="13"/>
        <end position="137"/>
    </location>
</feature>
<keyword evidence="3" id="KW-1185">Reference proteome</keyword>
<dbReference type="OrthoDB" id="338614at2759"/>
<reference evidence="2 3" key="1">
    <citation type="submission" date="2018-11" db="EMBL/GenBank/DDBJ databases">
        <authorList>
            <consortium name="Pathogen Informatics"/>
        </authorList>
    </citation>
    <scope>NUCLEOTIDE SEQUENCE [LARGE SCALE GENOMIC DNA]</scope>
</reference>
<sequence>MFKEESDVMQVVTELEELVVEHDVTFLLLDSREARWLPTLLAALHGKLAISVALGFDSFVVIRHGVSGGRVAEDCNDSRLVPGSQLGCYFCSDVTAPGNSTAERTLDQRCTVSRAGVSSAASGTAVELLAAIVQHPLMGSSPACLVGNDESTTVLGATPHQIRSFFSRFTQMTPTVKRFERCVACGAAVQEAYKQEGARFLFKVFSSPECLERITGLDQLQFTADHTDLWEYGDSESVSSS</sequence>
<accession>A0A3P7R0Y7</accession>
<name>A0A3P7R0Y7_9BILA</name>
<organism evidence="2 3">
    <name type="scientific">Gongylonema pulchrum</name>
    <dbReference type="NCBI Taxonomy" id="637853"/>
    <lineage>
        <taxon>Eukaryota</taxon>
        <taxon>Metazoa</taxon>
        <taxon>Ecdysozoa</taxon>
        <taxon>Nematoda</taxon>
        <taxon>Chromadorea</taxon>
        <taxon>Rhabditida</taxon>
        <taxon>Spirurina</taxon>
        <taxon>Spiruromorpha</taxon>
        <taxon>Spiruroidea</taxon>
        <taxon>Gongylonematidae</taxon>
        <taxon>Gongylonema</taxon>
    </lineage>
</organism>
<evidence type="ECO:0000313" key="2">
    <source>
        <dbReference type="EMBL" id="VDN36836.1"/>
    </source>
</evidence>
<dbReference type="Gene3D" id="3.40.50.720">
    <property type="entry name" value="NAD(P)-binding Rossmann-like Domain"/>
    <property type="match status" value="1"/>
</dbReference>
<proteinExistence type="predicted"/>
<evidence type="ECO:0000259" key="1">
    <source>
        <dbReference type="Pfam" id="PF00899"/>
    </source>
</evidence>